<evidence type="ECO:0000313" key="2">
    <source>
        <dbReference type="EMBL" id="SHN66416.1"/>
    </source>
</evidence>
<dbReference type="Pfam" id="PF13649">
    <property type="entry name" value="Methyltransf_25"/>
    <property type="match status" value="1"/>
</dbReference>
<keyword evidence="2" id="KW-0489">Methyltransferase</keyword>
<dbReference type="InterPro" id="IPR036388">
    <property type="entry name" value="WH-like_DNA-bd_sf"/>
</dbReference>
<dbReference type="SUPFAM" id="SSF53335">
    <property type="entry name" value="S-adenosyl-L-methionine-dependent methyltransferases"/>
    <property type="match status" value="1"/>
</dbReference>
<dbReference type="Gene3D" id="3.40.50.150">
    <property type="entry name" value="Vaccinia Virus protein VP39"/>
    <property type="match status" value="1"/>
</dbReference>
<evidence type="ECO:0000259" key="1">
    <source>
        <dbReference type="Pfam" id="PF13649"/>
    </source>
</evidence>
<keyword evidence="2" id="KW-0808">Transferase</keyword>
<dbReference type="OrthoDB" id="9800454at2"/>
<evidence type="ECO:0000313" key="3">
    <source>
        <dbReference type="Proteomes" id="UP000184428"/>
    </source>
</evidence>
<dbReference type="AlphaFoldDB" id="A0A1M7T6T3"/>
<dbReference type="InterPro" id="IPR029063">
    <property type="entry name" value="SAM-dependent_MTases_sf"/>
</dbReference>
<dbReference type="Proteomes" id="UP000184428">
    <property type="component" value="Unassembled WGS sequence"/>
</dbReference>
<dbReference type="InterPro" id="IPR041698">
    <property type="entry name" value="Methyltransf_25"/>
</dbReference>
<protein>
    <submittedName>
        <fullName evidence="2">Methyltransferase domain-containing protein</fullName>
    </submittedName>
</protein>
<sequence length="336" mass="35491">MSRLVAVAKLFRGGGLAWLRASRDGLAAVRVAVGAAGLSTGVLECLRDGPADTASVRARLGLDDGNLLEPWLRVLQGHGLVRASAGGWSLSRRGRRLLDDEVVRAAYEGFAGYHTGLYRELPSQLHGGPARRDIAQQGETIAQLTRAMEPVLHEALVAAVREVRPTRILDVGCGAGQNLAAMLVAGPAAEGTGIEVDEAVADIAERLLAQRGLARRARVLRGDVLALAAGGEAGGPYDLALLANVVYYLPPAERVPLFRALAGLLSEGGALLVTTTAATPDPFSRHFDLLLRAQGEGMELPEVEPLRRQLADAGLRPEPARRLVPGQPLVAVLARR</sequence>
<dbReference type="InterPro" id="IPR036390">
    <property type="entry name" value="WH_DNA-bd_sf"/>
</dbReference>
<dbReference type="SUPFAM" id="SSF46785">
    <property type="entry name" value="Winged helix' DNA-binding domain"/>
    <property type="match status" value="1"/>
</dbReference>
<dbReference type="RefSeq" id="WP_072915425.1">
    <property type="nucleotide sequence ID" value="NZ_FRDM01000005.1"/>
</dbReference>
<dbReference type="GO" id="GO:0032259">
    <property type="term" value="P:methylation"/>
    <property type="evidence" value="ECO:0007669"/>
    <property type="project" value="UniProtKB-KW"/>
</dbReference>
<feature type="domain" description="Methyltransferase" evidence="1">
    <location>
        <begin position="168"/>
        <end position="269"/>
    </location>
</feature>
<accession>A0A1M7T6T3</accession>
<reference evidence="2 3" key="1">
    <citation type="submission" date="2016-12" db="EMBL/GenBank/DDBJ databases">
        <authorList>
            <person name="Song W.-J."/>
            <person name="Kurnit D.M."/>
        </authorList>
    </citation>
    <scope>NUCLEOTIDE SEQUENCE [LARGE SCALE GENOMIC DNA]</scope>
    <source>
        <strain evidence="2 3">DSM 43162</strain>
    </source>
</reference>
<dbReference type="CDD" id="cd02440">
    <property type="entry name" value="AdoMet_MTases"/>
    <property type="match status" value="1"/>
</dbReference>
<dbReference type="GO" id="GO:0008168">
    <property type="term" value="F:methyltransferase activity"/>
    <property type="evidence" value="ECO:0007669"/>
    <property type="project" value="UniProtKB-KW"/>
</dbReference>
<dbReference type="EMBL" id="FRDM01000005">
    <property type="protein sequence ID" value="SHN66416.1"/>
    <property type="molecule type" value="Genomic_DNA"/>
</dbReference>
<name>A0A1M7T6T3_9ACTN</name>
<dbReference type="Gene3D" id="1.10.10.10">
    <property type="entry name" value="Winged helix-like DNA-binding domain superfamily/Winged helix DNA-binding domain"/>
    <property type="match status" value="1"/>
</dbReference>
<organism evidence="2 3">
    <name type="scientific">Geodermatophilus obscurus</name>
    <dbReference type="NCBI Taxonomy" id="1861"/>
    <lineage>
        <taxon>Bacteria</taxon>
        <taxon>Bacillati</taxon>
        <taxon>Actinomycetota</taxon>
        <taxon>Actinomycetes</taxon>
        <taxon>Geodermatophilales</taxon>
        <taxon>Geodermatophilaceae</taxon>
        <taxon>Geodermatophilus</taxon>
    </lineage>
</organism>
<proteinExistence type="predicted"/>
<gene>
    <name evidence="2" type="ORF">SAMN05660350_01362</name>
</gene>